<keyword evidence="2" id="KW-1185">Reference proteome</keyword>
<gene>
    <name evidence="1" type="ORF">DSO57_1033073</name>
</gene>
<dbReference type="EMBL" id="QTSX02000966">
    <property type="protein sequence ID" value="KAJ9083598.1"/>
    <property type="molecule type" value="Genomic_DNA"/>
</dbReference>
<comment type="caution">
    <text evidence="1">The sequence shown here is derived from an EMBL/GenBank/DDBJ whole genome shotgun (WGS) entry which is preliminary data.</text>
</comment>
<sequence>MNDISILVLKTWELKPGSHGKPYVDQSRQEIAQLLAGSSPGPPEIDDPKQGEQKPAKCQYWSGWEPAHLLNCKPELRSYSETRQSPEDNSPNSHQIAANLVPPKILIYAEVVACLKEVKTKPTVNSANDHQHLPAFCDVVNSGGGKKHCHFYSPEQAQPGSAALKTLSQDPCPTSALSANLNPEKIEEAKTHVIFHLNSGQVDHQTTTPSGDQPANPPQALYCPPGAPFEPVHFTKYPPNPAYTEYNLETILIADPLSRTRETEYIGHEGKRIKALPLLFKDKYNYLPAYFFPMTLPRAVLAPKRDDYSKCCNCPVCSSPSTSFGFPYVGGIQKFIKKEGHLRPPFLQTGQKNINSKNKIVFKIK</sequence>
<organism evidence="1 2">
    <name type="scientific">Entomophthora muscae</name>
    <dbReference type="NCBI Taxonomy" id="34485"/>
    <lineage>
        <taxon>Eukaryota</taxon>
        <taxon>Fungi</taxon>
        <taxon>Fungi incertae sedis</taxon>
        <taxon>Zoopagomycota</taxon>
        <taxon>Entomophthoromycotina</taxon>
        <taxon>Entomophthoromycetes</taxon>
        <taxon>Entomophthorales</taxon>
        <taxon>Entomophthoraceae</taxon>
        <taxon>Entomophthora</taxon>
    </lineage>
</organism>
<reference evidence="1" key="1">
    <citation type="submission" date="2022-04" db="EMBL/GenBank/DDBJ databases">
        <title>Genome of the entomopathogenic fungus Entomophthora muscae.</title>
        <authorList>
            <person name="Elya C."/>
            <person name="Lovett B.R."/>
            <person name="Lee E."/>
            <person name="Macias A.M."/>
            <person name="Hajek A.E."/>
            <person name="De Bivort B.L."/>
            <person name="Kasson M.T."/>
            <person name="De Fine Licht H.H."/>
            <person name="Stajich J.E."/>
        </authorList>
    </citation>
    <scope>NUCLEOTIDE SEQUENCE</scope>
    <source>
        <strain evidence="1">Berkeley</strain>
    </source>
</reference>
<evidence type="ECO:0000313" key="2">
    <source>
        <dbReference type="Proteomes" id="UP001165960"/>
    </source>
</evidence>
<protein>
    <submittedName>
        <fullName evidence="1">Uncharacterized protein</fullName>
    </submittedName>
</protein>
<accession>A0ACC2U9P4</accession>
<dbReference type="Proteomes" id="UP001165960">
    <property type="component" value="Unassembled WGS sequence"/>
</dbReference>
<name>A0ACC2U9P4_9FUNG</name>
<evidence type="ECO:0000313" key="1">
    <source>
        <dbReference type="EMBL" id="KAJ9083598.1"/>
    </source>
</evidence>
<proteinExistence type="predicted"/>